<dbReference type="AlphaFoldDB" id="A2DWF5"/>
<reference evidence="2" key="2">
    <citation type="journal article" date="2007" name="Science">
        <title>Draft genome sequence of the sexually transmitted pathogen Trichomonas vaginalis.</title>
        <authorList>
            <person name="Carlton J.M."/>
            <person name="Hirt R.P."/>
            <person name="Silva J.C."/>
            <person name="Delcher A.L."/>
            <person name="Schatz M."/>
            <person name="Zhao Q."/>
            <person name="Wortman J.R."/>
            <person name="Bidwell S.L."/>
            <person name="Alsmark U.C.M."/>
            <person name="Besteiro S."/>
            <person name="Sicheritz-Ponten T."/>
            <person name="Noel C.J."/>
            <person name="Dacks J.B."/>
            <person name="Foster P.G."/>
            <person name="Simillion C."/>
            <person name="Van de Peer Y."/>
            <person name="Miranda-Saavedra D."/>
            <person name="Barton G.J."/>
            <person name="Westrop G.D."/>
            <person name="Mueller S."/>
            <person name="Dessi D."/>
            <person name="Fiori P.L."/>
            <person name="Ren Q."/>
            <person name="Paulsen I."/>
            <person name="Zhang H."/>
            <person name="Bastida-Corcuera F.D."/>
            <person name="Simoes-Barbosa A."/>
            <person name="Brown M.T."/>
            <person name="Hayes R.D."/>
            <person name="Mukherjee M."/>
            <person name="Okumura C.Y."/>
            <person name="Schneider R."/>
            <person name="Smith A.J."/>
            <person name="Vanacova S."/>
            <person name="Villalvazo M."/>
            <person name="Haas B.J."/>
            <person name="Pertea M."/>
            <person name="Feldblyum T.V."/>
            <person name="Utterback T.R."/>
            <person name="Shu C.L."/>
            <person name="Osoegawa K."/>
            <person name="de Jong P.J."/>
            <person name="Hrdy I."/>
            <person name="Horvathova L."/>
            <person name="Zubacova Z."/>
            <person name="Dolezal P."/>
            <person name="Malik S.B."/>
            <person name="Logsdon J.M. Jr."/>
            <person name="Henze K."/>
            <person name="Gupta A."/>
            <person name="Wang C.C."/>
            <person name="Dunne R.L."/>
            <person name="Upcroft J.A."/>
            <person name="Upcroft P."/>
            <person name="White O."/>
            <person name="Salzberg S.L."/>
            <person name="Tang P."/>
            <person name="Chiu C.-H."/>
            <person name="Lee Y.-S."/>
            <person name="Embley T.M."/>
            <person name="Coombs G.H."/>
            <person name="Mottram J.C."/>
            <person name="Tachezy J."/>
            <person name="Fraser-Liggett C.M."/>
            <person name="Johnson P.J."/>
        </authorList>
    </citation>
    <scope>NUCLEOTIDE SEQUENCE [LARGE SCALE GENOMIC DNA]</scope>
    <source>
        <strain evidence="2">G3</strain>
    </source>
</reference>
<evidence type="ECO:0008006" key="4">
    <source>
        <dbReference type="Google" id="ProtNLM"/>
    </source>
</evidence>
<accession>A2DWF5</accession>
<keyword evidence="3" id="KW-1185">Reference proteome</keyword>
<gene>
    <name evidence="2" type="ORF">TVAG_394390</name>
</gene>
<dbReference type="RefSeq" id="XP_001327518.1">
    <property type="nucleotide sequence ID" value="XM_001327483.1"/>
</dbReference>
<keyword evidence="1" id="KW-0732">Signal</keyword>
<dbReference type="KEGG" id="tva:4773298"/>
<dbReference type="VEuPathDB" id="TrichDB:TVAGG3_0428570"/>
<name>A2DWF5_TRIV3</name>
<dbReference type="InParanoid" id="A2DWF5"/>
<proteinExistence type="predicted"/>
<sequence>MFLLLLACVLMFRYYPRRSHNGFGFMDDNQLTCVKSCMEGTRGRLTVEKRLRCGNMCKNRLGLPSENDNDDTNTI</sequence>
<evidence type="ECO:0000313" key="2">
    <source>
        <dbReference type="EMBL" id="EAY15295.1"/>
    </source>
</evidence>
<dbReference type="Proteomes" id="UP000001542">
    <property type="component" value="Unassembled WGS sequence"/>
</dbReference>
<dbReference type="EMBL" id="DS113258">
    <property type="protein sequence ID" value="EAY15295.1"/>
    <property type="molecule type" value="Genomic_DNA"/>
</dbReference>
<evidence type="ECO:0000256" key="1">
    <source>
        <dbReference type="SAM" id="SignalP"/>
    </source>
</evidence>
<dbReference type="SMR" id="A2DWF5"/>
<dbReference type="VEuPathDB" id="TrichDB:TVAG_394390"/>
<evidence type="ECO:0000313" key="3">
    <source>
        <dbReference type="Proteomes" id="UP000001542"/>
    </source>
</evidence>
<feature type="chain" id="PRO_5002643219" description="Secreted protein" evidence="1">
    <location>
        <begin position="20"/>
        <end position="75"/>
    </location>
</feature>
<reference evidence="2" key="1">
    <citation type="submission" date="2006-10" db="EMBL/GenBank/DDBJ databases">
        <authorList>
            <person name="Amadeo P."/>
            <person name="Zhao Q."/>
            <person name="Wortman J."/>
            <person name="Fraser-Liggett C."/>
            <person name="Carlton J."/>
        </authorList>
    </citation>
    <scope>NUCLEOTIDE SEQUENCE</scope>
    <source>
        <strain evidence="2">G3</strain>
    </source>
</reference>
<organism evidence="2 3">
    <name type="scientific">Trichomonas vaginalis (strain ATCC PRA-98 / G3)</name>
    <dbReference type="NCBI Taxonomy" id="412133"/>
    <lineage>
        <taxon>Eukaryota</taxon>
        <taxon>Metamonada</taxon>
        <taxon>Parabasalia</taxon>
        <taxon>Trichomonadida</taxon>
        <taxon>Trichomonadidae</taxon>
        <taxon>Trichomonas</taxon>
    </lineage>
</organism>
<feature type="signal peptide" evidence="1">
    <location>
        <begin position="1"/>
        <end position="19"/>
    </location>
</feature>
<protein>
    <recommendedName>
        <fullName evidence="4">Secreted protein</fullName>
    </recommendedName>
</protein>